<dbReference type="PANTHER" id="PTHR24082:SF283">
    <property type="entry name" value="NUCLEAR HORMONE RECEPTOR HR96"/>
    <property type="match status" value="1"/>
</dbReference>
<keyword evidence="2" id="KW-0863">Zinc-finger</keyword>
<dbReference type="PROSITE" id="PS51030">
    <property type="entry name" value="NUCLEAR_REC_DBD_2"/>
    <property type="match status" value="1"/>
</dbReference>
<gene>
    <name evidence="10" type="ORF">BYL167_LOCUS69748</name>
</gene>
<evidence type="ECO:0000313" key="11">
    <source>
        <dbReference type="Proteomes" id="UP000681967"/>
    </source>
</evidence>
<protein>
    <recommendedName>
        <fullName evidence="9">Nuclear receptor domain-containing protein</fullName>
    </recommendedName>
</protein>
<dbReference type="Gene3D" id="3.30.50.10">
    <property type="entry name" value="Erythroid Transcription Factor GATA-1, subunit A"/>
    <property type="match status" value="1"/>
</dbReference>
<keyword evidence="8" id="KW-0539">Nucleus</keyword>
<keyword evidence="1" id="KW-0479">Metal-binding</keyword>
<dbReference type="SUPFAM" id="SSF57716">
    <property type="entry name" value="Glucocorticoid receptor-like (DNA-binding domain)"/>
    <property type="match status" value="1"/>
</dbReference>
<dbReference type="GO" id="GO:0004879">
    <property type="term" value="F:nuclear receptor activity"/>
    <property type="evidence" value="ECO:0007669"/>
    <property type="project" value="TreeGrafter"/>
</dbReference>
<name>A0A8S3FSF4_9BILA</name>
<organism evidence="10 11">
    <name type="scientific">Rotaria magnacalcarata</name>
    <dbReference type="NCBI Taxonomy" id="392030"/>
    <lineage>
        <taxon>Eukaryota</taxon>
        <taxon>Metazoa</taxon>
        <taxon>Spiralia</taxon>
        <taxon>Gnathifera</taxon>
        <taxon>Rotifera</taxon>
        <taxon>Eurotatoria</taxon>
        <taxon>Bdelloidea</taxon>
        <taxon>Philodinida</taxon>
        <taxon>Philodinidae</taxon>
        <taxon>Rotaria</taxon>
    </lineage>
</organism>
<keyword evidence="7" id="KW-0675">Receptor</keyword>
<feature type="domain" description="Nuclear receptor" evidence="9">
    <location>
        <begin position="1"/>
        <end position="41"/>
    </location>
</feature>
<dbReference type="GO" id="GO:0000978">
    <property type="term" value="F:RNA polymerase II cis-regulatory region sequence-specific DNA binding"/>
    <property type="evidence" value="ECO:0007669"/>
    <property type="project" value="TreeGrafter"/>
</dbReference>
<dbReference type="Pfam" id="PF00105">
    <property type="entry name" value="zf-C4"/>
    <property type="match status" value="1"/>
</dbReference>
<evidence type="ECO:0000256" key="6">
    <source>
        <dbReference type="ARBA" id="ARBA00023163"/>
    </source>
</evidence>
<dbReference type="PANTHER" id="PTHR24082">
    <property type="entry name" value="NUCLEAR HORMONE RECEPTOR"/>
    <property type="match status" value="1"/>
</dbReference>
<sequence>AAFRCMYKDDCQITFQTRRNCPACRLSKCFNSGMQRDRLLTVEQKAAKRRQIEENRNLALNSNSKINEQEFQLSSSTFSD</sequence>
<dbReference type="GO" id="GO:0030154">
    <property type="term" value="P:cell differentiation"/>
    <property type="evidence" value="ECO:0007669"/>
    <property type="project" value="TreeGrafter"/>
</dbReference>
<proteinExistence type="predicted"/>
<evidence type="ECO:0000256" key="5">
    <source>
        <dbReference type="ARBA" id="ARBA00023125"/>
    </source>
</evidence>
<dbReference type="AlphaFoldDB" id="A0A8S3FSF4"/>
<evidence type="ECO:0000256" key="7">
    <source>
        <dbReference type="ARBA" id="ARBA00023170"/>
    </source>
</evidence>
<dbReference type="InterPro" id="IPR013088">
    <property type="entry name" value="Znf_NHR/GATA"/>
</dbReference>
<comment type="caution">
    <text evidence="10">The sequence shown here is derived from an EMBL/GenBank/DDBJ whole genome shotgun (WGS) entry which is preliminary data.</text>
</comment>
<keyword evidence="4" id="KW-0805">Transcription regulation</keyword>
<dbReference type="InterPro" id="IPR001628">
    <property type="entry name" value="Znf_hrmn_rcpt"/>
</dbReference>
<evidence type="ECO:0000256" key="2">
    <source>
        <dbReference type="ARBA" id="ARBA00022771"/>
    </source>
</evidence>
<evidence type="ECO:0000313" key="10">
    <source>
        <dbReference type="EMBL" id="CAF5138516.1"/>
    </source>
</evidence>
<dbReference type="InterPro" id="IPR050234">
    <property type="entry name" value="Nuclear_hormone_rcpt_NR1"/>
</dbReference>
<reference evidence="10" key="1">
    <citation type="submission" date="2021-02" db="EMBL/GenBank/DDBJ databases">
        <authorList>
            <person name="Nowell W R."/>
        </authorList>
    </citation>
    <scope>NUCLEOTIDE SEQUENCE</scope>
</reference>
<dbReference type="GO" id="GO:0008270">
    <property type="term" value="F:zinc ion binding"/>
    <property type="evidence" value="ECO:0007669"/>
    <property type="project" value="UniProtKB-KW"/>
</dbReference>
<evidence type="ECO:0000259" key="9">
    <source>
        <dbReference type="PROSITE" id="PS51030"/>
    </source>
</evidence>
<keyword evidence="3" id="KW-0862">Zinc</keyword>
<dbReference type="GO" id="GO:0000122">
    <property type="term" value="P:negative regulation of transcription by RNA polymerase II"/>
    <property type="evidence" value="ECO:0007669"/>
    <property type="project" value="TreeGrafter"/>
</dbReference>
<dbReference type="Proteomes" id="UP000681967">
    <property type="component" value="Unassembled WGS sequence"/>
</dbReference>
<accession>A0A8S3FSF4</accession>
<keyword evidence="5" id="KW-0238">DNA-binding</keyword>
<evidence type="ECO:0000256" key="3">
    <source>
        <dbReference type="ARBA" id="ARBA00022833"/>
    </source>
</evidence>
<keyword evidence="6" id="KW-0804">Transcription</keyword>
<evidence type="ECO:0000256" key="1">
    <source>
        <dbReference type="ARBA" id="ARBA00022723"/>
    </source>
</evidence>
<evidence type="ECO:0000256" key="4">
    <source>
        <dbReference type="ARBA" id="ARBA00023015"/>
    </source>
</evidence>
<dbReference type="GO" id="GO:0045944">
    <property type="term" value="P:positive regulation of transcription by RNA polymerase II"/>
    <property type="evidence" value="ECO:0007669"/>
    <property type="project" value="TreeGrafter"/>
</dbReference>
<evidence type="ECO:0000256" key="8">
    <source>
        <dbReference type="ARBA" id="ARBA00023242"/>
    </source>
</evidence>
<feature type="non-terminal residue" evidence="10">
    <location>
        <position position="80"/>
    </location>
</feature>
<feature type="non-terminal residue" evidence="10">
    <location>
        <position position="1"/>
    </location>
</feature>
<dbReference type="EMBL" id="CAJOBH010251089">
    <property type="protein sequence ID" value="CAF5138516.1"/>
    <property type="molecule type" value="Genomic_DNA"/>
</dbReference>